<feature type="compositionally biased region" description="Low complexity" evidence="6">
    <location>
        <begin position="188"/>
        <end position="198"/>
    </location>
</feature>
<dbReference type="AlphaFoldDB" id="A0A5C8NNN5"/>
<dbReference type="CDD" id="cd07731">
    <property type="entry name" value="ComA-like_MBL-fold"/>
    <property type="match status" value="1"/>
</dbReference>
<dbReference type="Proteomes" id="UP000321548">
    <property type="component" value="Unassembled WGS sequence"/>
</dbReference>
<dbReference type="InterPro" id="IPR035681">
    <property type="entry name" value="ComA-like_MBL"/>
</dbReference>
<feature type="transmembrane region" description="Helical" evidence="7">
    <location>
        <begin position="312"/>
        <end position="335"/>
    </location>
</feature>
<keyword evidence="2" id="KW-1003">Cell membrane</keyword>
<evidence type="ECO:0000256" key="2">
    <source>
        <dbReference type="ARBA" id="ARBA00022475"/>
    </source>
</evidence>
<feature type="transmembrane region" description="Helical" evidence="7">
    <location>
        <begin position="551"/>
        <end position="576"/>
    </location>
</feature>
<dbReference type="InterPro" id="IPR004797">
    <property type="entry name" value="Competence_ComEC/Rec2"/>
</dbReference>
<evidence type="ECO:0000256" key="4">
    <source>
        <dbReference type="ARBA" id="ARBA00022989"/>
    </source>
</evidence>
<keyword evidence="5 7" id="KW-0472">Membrane</keyword>
<dbReference type="InterPro" id="IPR036866">
    <property type="entry name" value="RibonucZ/Hydroxyglut_hydro"/>
</dbReference>
<feature type="transmembrane region" description="Helical" evidence="7">
    <location>
        <begin position="35"/>
        <end position="51"/>
    </location>
</feature>
<comment type="caution">
    <text evidence="9">The sequence shown here is derived from an EMBL/GenBank/DDBJ whole genome shotgun (WGS) entry which is preliminary data.</text>
</comment>
<feature type="transmembrane region" description="Helical" evidence="7">
    <location>
        <begin position="82"/>
        <end position="102"/>
    </location>
</feature>
<dbReference type="GO" id="GO:0030420">
    <property type="term" value="P:establishment of competence for transformation"/>
    <property type="evidence" value="ECO:0007669"/>
    <property type="project" value="InterPro"/>
</dbReference>
<feature type="transmembrane region" description="Helical" evidence="7">
    <location>
        <begin position="356"/>
        <end position="375"/>
    </location>
</feature>
<feature type="transmembrane region" description="Helical" evidence="7">
    <location>
        <begin position="471"/>
        <end position="491"/>
    </location>
</feature>
<protein>
    <submittedName>
        <fullName evidence="9">DNA internalization-related competence protein ComEC/Rec2</fullName>
    </submittedName>
</protein>
<evidence type="ECO:0000256" key="1">
    <source>
        <dbReference type="ARBA" id="ARBA00004651"/>
    </source>
</evidence>
<gene>
    <name evidence="9" type="ORF">FHP08_17865</name>
</gene>
<dbReference type="InterPro" id="IPR025405">
    <property type="entry name" value="DUF4131"/>
</dbReference>
<dbReference type="PANTHER" id="PTHR30619:SF1">
    <property type="entry name" value="RECOMBINATION PROTEIN 2"/>
    <property type="match status" value="1"/>
</dbReference>
<dbReference type="OrthoDB" id="9761531at2"/>
<dbReference type="SUPFAM" id="SSF56281">
    <property type="entry name" value="Metallo-hydrolase/oxidoreductase"/>
    <property type="match status" value="1"/>
</dbReference>
<evidence type="ECO:0000256" key="7">
    <source>
        <dbReference type="SAM" id="Phobius"/>
    </source>
</evidence>
<keyword evidence="10" id="KW-1185">Reference proteome</keyword>
<evidence type="ECO:0000313" key="10">
    <source>
        <dbReference type="Proteomes" id="UP000321548"/>
    </source>
</evidence>
<feature type="transmembrane region" description="Helical" evidence="7">
    <location>
        <begin position="498"/>
        <end position="518"/>
    </location>
</feature>
<keyword evidence="3 7" id="KW-0812">Transmembrane</keyword>
<accession>A0A5C8NNN5</accession>
<sequence length="873" mass="92402">MRLPVFPIGLLPPLPAAVLVAALLAHRLPELPPRWVSAVLLAAGLLALSAARGRRSRLGLGVPPGVGAPGGGSPAAVPRREAILALVRFVALLLAAGAWTMLRAGQSLELRIAPDQEGVDFVVRGHVAGMPQAFERGERFLFRIERCVGPSAGPASVDCPEGRDVRLAWYRHFGQAGKVEDGERTGGPRRQPGPQPGERWQLTVRLKRPHGLLNPGAFDSELRALEEGIAATGYVRASRDPAWPNRRLAGRSWRPGPAIEAARTVLRDAILAALAGERADAAGVVAALSIGDQAAIPGAWWETFNRTGVGHLMSISGLHITMLAGMAGGLARRALRHPRIGRPALLERCPADRLKWAFALAAAFFYSALAGWGIPAQRTCWMLAVAGLALLGGRSQSLARVLALSAAVVTVLDPWAPLSAGFWLSFASVSAIVWYGSQETRQPRPDPGRPVLAQARAKLVAVLTDALRTQWAATLSLLPLGALFFSSFSLVGPLANAFAIPLVSIVITPLALLGTALLLPVPPVGGLVLGAVCTATGWLLDALVPLAEPRLAIAVLSAPGWPATTVAALAIAALLAPFRVPGRPAAFAALLPLFAQADSGPAPGSLVVTALDVGQGAAILVETPSGRLLFDTGPRYGGESEAGARVLVPWLRSRGIERLEAVVVSHADDDHAGGSASVLAGMRVDWVASPLPDDHPAVAPAAERYRCWRGDRWRWGEVAFEFLHPGPERTTAQKSSTNATSCVLRVESPAGAVLLTGDIEAAQERFLVEKLEPRWLRADLLVAPHHGSNGSSSMPFLRAVSPTLAIVQAGYRNRFGHPGDKARVRYEAAGAALMRTDRDGAISVTLRGPGQAPQVTRLRQDDRRYWRVRVDAP</sequence>
<dbReference type="PANTHER" id="PTHR30619">
    <property type="entry name" value="DNA INTERNALIZATION/COMPETENCE PROTEIN COMEC/REC2"/>
    <property type="match status" value="1"/>
</dbReference>
<dbReference type="SMART" id="SM00849">
    <property type="entry name" value="Lactamase_B"/>
    <property type="match status" value="1"/>
</dbReference>
<organism evidence="9 10">
    <name type="scientific">Zeimonas arvi</name>
    <dbReference type="NCBI Taxonomy" id="2498847"/>
    <lineage>
        <taxon>Bacteria</taxon>
        <taxon>Pseudomonadati</taxon>
        <taxon>Pseudomonadota</taxon>
        <taxon>Betaproteobacteria</taxon>
        <taxon>Burkholderiales</taxon>
        <taxon>Burkholderiaceae</taxon>
        <taxon>Zeimonas</taxon>
    </lineage>
</organism>
<evidence type="ECO:0000313" key="9">
    <source>
        <dbReference type="EMBL" id="TXL62431.1"/>
    </source>
</evidence>
<dbReference type="RefSeq" id="WP_147705871.1">
    <property type="nucleotide sequence ID" value="NZ_VDUY01000010.1"/>
</dbReference>
<dbReference type="GO" id="GO:0005886">
    <property type="term" value="C:plasma membrane"/>
    <property type="evidence" value="ECO:0007669"/>
    <property type="project" value="UniProtKB-SubCell"/>
</dbReference>
<dbReference type="EMBL" id="VDUY01000010">
    <property type="protein sequence ID" value="TXL62431.1"/>
    <property type="molecule type" value="Genomic_DNA"/>
</dbReference>
<comment type="subcellular location">
    <subcellularLocation>
        <location evidence="1">Cell membrane</location>
        <topology evidence="1">Multi-pass membrane protein</topology>
    </subcellularLocation>
</comment>
<dbReference type="Gene3D" id="3.60.15.10">
    <property type="entry name" value="Ribonuclease Z/Hydroxyacylglutathione hydrolase-like"/>
    <property type="match status" value="1"/>
</dbReference>
<feature type="domain" description="Metallo-beta-lactamase" evidence="8">
    <location>
        <begin position="615"/>
        <end position="786"/>
    </location>
</feature>
<proteinExistence type="predicted"/>
<dbReference type="Pfam" id="PF03772">
    <property type="entry name" value="Competence"/>
    <property type="match status" value="1"/>
</dbReference>
<reference evidence="9 10" key="1">
    <citation type="submission" date="2019-06" db="EMBL/GenBank/DDBJ databases">
        <title>Quisquiliibacterium sp. nov., isolated from a maize field.</title>
        <authorList>
            <person name="Lin S.-Y."/>
            <person name="Tsai C.-F."/>
            <person name="Young C.-C."/>
        </authorList>
    </citation>
    <scope>NUCLEOTIDE SEQUENCE [LARGE SCALE GENOMIC DNA]</scope>
    <source>
        <strain evidence="9 10">CC-CFT501</strain>
    </source>
</reference>
<dbReference type="Pfam" id="PF00753">
    <property type="entry name" value="Lactamase_B"/>
    <property type="match status" value="1"/>
</dbReference>
<evidence type="ECO:0000256" key="6">
    <source>
        <dbReference type="SAM" id="MobiDB-lite"/>
    </source>
</evidence>
<dbReference type="NCBIfam" id="TIGR00360">
    <property type="entry name" value="ComEC_N-term"/>
    <property type="match status" value="1"/>
</dbReference>
<evidence type="ECO:0000256" key="5">
    <source>
        <dbReference type="ARBA" id="ARBA00023136"/>
    </source>
</evidence>
<feature type="transmembrane region" description="Helical" evidence="7">
    <location>
        <begin position="524"/>
        <end position="544"/>
    </location>
</feature>
<feature type="region of interest" description="Disordered" evidence="6">
    <location>
        <begin position="178"/>
        <end position="198"/>
    </location>
</feature>
<evidence type="ECO:0000256" key="3">
    <source>
        <dbReference type="ARBA" id="ARBA00022692"/>
    </source>
</evidence>
<dbReference type="NCBIfam" id="TIGR00361">
    <property type="entry name" value="ComEC_Rec2"/>
    <property type="match status" value="1"/>
</dbReference>
<dbReference type="InterPro" id="IPR052159">
    <property type="entry name" value="Competence_DNA_uptake"/>
</dbReference>
<dbReference type="InterPro" id="IPR001279">
    <property type="entry name" value="Metallo-B-lactamas"/>
</dbReference>
<evidence type="ECO:0000259" key="8">
    <source>
        <dbReference type="SMART" id="SM00849"/>
    </source>
</evidence>
<keyword evidence="4 7" id="KW-1133">Transmembrane helix</keyword>
<dbReference type="Pfam" id="PF13567">
    <property type="entry name" value="DUF4131"/>
    <property type="match status" value="1"/>
</dbReference>
<name>A0A5C8NNN5_9BURK</name>
<dbReference type="InterPro" id="IPR004477">
    <property type="entry name" value="ComEC_N"/>
</dbReference>